<feature type="region of interest" description="Disordered" evidence="10">
    <location>
        <begin position="43"/>
        <end position="67"/>
    </location>
</feature>
<feature type="domain" description="BED-type" evidence="11">
    <location>
        <begin position="63"/>
        <end position="120"/>
    </location>
</feature>
<dbReference type="SUPFAM" id="SSF53098">
    <property type="entry name" value="Ribonuclease H-like"/>
    <property type="match status" value="1"/>
</dbReference>
<keyword evidence="7" id="KW-0804">Transcription</keyword>
<dbReference type="InterPro" id="IPR012337">
    <property type="entry name" value="RNaseH-like_sf"/>
</dbReference>
<keyword evidence="6" id="KW-0238">DNA-binding</keyword>
<keyword evidence="4" id="KW-0862">Zinc</keyword>
<evidence type="ECO:0000256" key="8">
    <source>
        <dbReference type="ARBA" id="ARBA00023242"/>
    </source>
</evidence>
<dbReference type="GO" id="GO:0005634">
    <property type="term" value="C:nucleus"/>
    <property type="evidence" value="ECO:0007669"/>
    <property type="project" value="UniProtKB-SubCell"/>
</dbReference>
<dbReference type="OrthoDB" id="1935496at2759"/>
<sequence>MGIGIHGETQEEIQRIEIQADPTYEPDDEAAAGGEAAAAAAVGGEAAAACGEEENPTKKKTRKTTSDVWKHFTRGPVQPNRSYYGICNYCGEKYLQGQQRGTSSMRNHIDKKCNKIPRNKPEALQKLLQAKSGKKNALVAWRFDQMKCRKSLAKMVIAHEYPFSCRVFCLVLDNASSNDACISELLYSTPMKDDLPVEGKIFHQRCGCHILNLIVHDGLSTMHNEIDCIRETMKWIKHSQGRIEKFKLACSQINVPYKKPQWDVPTRWNSTYLMLELALELKPAIMRYASLDKKFSKALSDSQWGILKELVKHLKVFYEATLKLSGTKYPTLNLFFSEFCEVYLTIKRMASNEYPFIVNMGTQMHAKFNKYWSMGNSLLAIACVLDPRCKLDVVQYYMEEMCPDECEHFISNIRECMSELYNEYVKAKTEEQGAYDLNQPGMSKRF</sequence>
<dbReference type="AlphaFoldDB" id="A0A9Q0C7M8"/>
<evidence type="ECO:0000256" key="2">
    <source>
        <dbReference type="ARBA" id="ARBA00022723"/>
    </source>
</evidence>
<dbReference type="InterPro" id="IPR052035">
    <property type="entry name" value="ZnF_BED_domain_contain"/>
</dbReference>
<dbReference type="SMART" id="SM00614">
    <property type="entry name" value="ZnF_BED"/>
    <property type="match status" value="1"/>
</dbReference>
<evidence type="ECO:0000256" key="3">
    <source>
        <dbReference type="ARBA" id="ARBA00022771"/>
    </source>
</evidence>
<evidence type="ECO:0000313" key="13">
    <source>
        <dbReference type="Proteomes" id="UP001151287"/>
    </source>
</evidence>
<accession>A0A9Q0C7M8</accession>
<organism evidence="12 13">
    <name type="scientific">Rhynchospora breviuscula</name>
    <dbReference type="NCBI Taxonomy" id="2022672"/>
    <lineage>
        <taxon>Eukaryota</taxon>
        <taxon>Viridiplantae</taxon>
        <taxon>Streptophyta</taxon>
        <taxon>Embryophyta</taxon>
        <taxon>Tracheophyta</taxon>
        <taxon>Spermatophyta</taxon>
        <taxon>Magnoliopsida</taxon>
        <taxon>Liliopsida</taxon>
        <taxon>Poales</taxon>
        <taxon>Cyperaceae</taxon>
        <taxon>Cyperoideae</taxon>
        <taxon>Rhynchosporeae</taxon>
        <taxon>Rhynchospora</taxon>
    </lineage>
</organism>
<dbReference type="GO" id="GO:0003677">
    <property type="term" value="F:DNA binding"/>
    <property type="evidence" value="ECO:0007669"/>
    <property type="project" value="UniProtKB-KW"/>
</dbReference>
<feature type="region of interest" description="Disordered" evidence="10">
    <location>
        <begin position="19"/>
        <end position="38"/>
    </location>
</feature>
<evidence type="ECO:0000256" key="9">
    <source>
        <dbReference type="PROSITE-ProRule" id="PRU00027"/>
    </source>
</evidence>
<protein>
    <recommendedName>
        <fullName evidence="11">BED-type domain-containing protein</fullName>
    </recommendedName>
</protein>
<keyword evidence="8" id="KW-0539">Nucleus</keyword>
<comment type="caution">
    <text evidence="12">The sequence shown here is derived from an EMBL/GenBank/DDBJ whole genome shotgun (WGS) entry which is preliminary data.</text>
</comment>
<keyword evidence="13" id="KW-1185">Reference proteome</keyword>
<dbReference type="InterPro" id="IPR003656">
    <property type="entry name" value="Znf_BED"/>
</dbReference>
<evidence type="ECO:0000313" key="12">
    <source>
        <dbReference type="EMBL" id="KAJ1688700.1"/>
    </source>
</evidence>
<dbReference type="EMBL" id="JAMQYH010000004">
    <property type="protein sequence ID" value="KAJ1688700.1"/>
    <property type="molecule type" value="Genomic_DNA"/>
</dbReference>
<keyword evidence="3 9" id="KW-0863">Zinc-finger</keyword>
<evidence type="ECO:0000256" key="7">
    <source>
        <dbReference type="ARBA" id="ARBA00023163"/>
    </source>
</evidence>
<dbReference type="Proteomes" id="UP001151287">
    <property type="component" value="Unassembled WGS sequence"/>
</dbReference>
<name>A0A9Q0C7M8_9POAL</name>
<comment type="subcellular location">
    <subcellularLocation>
        <location evidence="1">Nucleus</location>
    </subcellularLocation>
</comment>
<proteinExistence type="predicted"/>
<dbReference type="PANTHER" id="PTHR46481">
    <property type="entry name" value="ZINC FINGER BED DOMAIN-CONTAINING PROTEIN 4"/>
    <property type="match status" value="1"/>
</dbReference>
<evidence type="ECO:0000256" key="6">
    <source>
        <dbReference type="ARBA" id="ARBA00023125"/>
    </source>
</evidence>
<dbReference type="InterPro" id="IPR025525">
    <property type="entry name" value="hAT-like_transposase_RNase-H"/>
</dbReference>
<dbReference type="Pfam" id="PF14372">
    <property type="entry name" value="hAT-like_RNase-H"/>
    <property type="match status" value="1"/>
</dbReference>
<dbReference type="PANTHER" id="PTHR46481:SF10">
    <property type="entry name" value="ZINC FINGER BED DOMAIN-CONTAINING PROTEIN 39"/>
    <property type="match status" value="1"/>
</dbReference>
<dbReference type="PROSITE" id="PS50808">
    <property type="entry name" value="ZF_BED"/>
    <property type="match status" value="1"/>
</dbReference>
<keyword evidence="5" id="KW-0805">Transcription regulation</keyword>
<keyword evidence="2" id="KW-0479">Metal-binding</keyword>
<evidence type="ECO:0000259" key="11">
    <source>
        <dbReference type="PROSITE" id="PS50808"/>
    </source>
</evidence>
<evidence type="ECO:0000256" key="10">
    <source>
        <dbReference type="SAM" id="MobiDB-lite"/>
    </source>
</evidence>
<evidence type="ECO:0000256" key="5">
    <source>
        <dbReference type="ARBA" id="ARBA00023015"/>
    </source>
</evidence>
<reference evidence="12" key="1">
    <citation type="journal article" date="2022" name="Cell">
        <title>Repeat-based holocentromeres influence genome architecture and karyotype evolution.</title>
        <authorList>
            <person name="Hofstatter P.G."/>
            <person name="Thangavel G."/>
            <person name="Lux T."/>
            <person name="Neumann P."/>
            <person name="Vondrak T."/>
            <person name="Novak P."/>
            <person name="Zhang M."/>
            <person name="Costa L."/>
            <person name="Castellani M."/>
            <person name="Scott A."/>
            <person name="Toegelov H."/>
            <person name="Fuchs J."/>
            <person name="Mata-Sucre Y."/>
            <person name="Dias Y."/>
            <person name="Vanzela A.L.L."/>
            <person name="Huettel B."/>
            <person name="Almeida C.C.S."/>
            <person name="Simkova H."/>
            <person name="Souza G."/>
            <person name="Pedrosa-Harand A."/>
            <person name="Macas J."/>
            <person name="Mayer K.F.X."/>
            <person name="Houben A."/>
            <person name="Marques A."/>
        </authorList>
    </citation>
    <scope>NUCLEOTIDE SEQUENCE</scope>
    <source>
        <strain evidence="12">RhyBre1mFocal</strain>
    </source>
</reference>
<dbReference type="GO" id="GO:0008270">
    <property type="term" value="F:zinc ion binding"/>
    <property type="evidence" value="ECO:0007669"/>
    <property type="project" value="UniProtKB-KW"/>
</dbReference>
<gene>
    <name evidence="12" type="ORF">LUZ63_012855</name>
</gene>
<evidence type="ECO:0000256" key="4">
    <source>
        <dbReference type="ARBA" id="ARBA00022833"/>
    </source>
</evidence>
<dbReference type="Pfam" id="PF02892">
    <property type="entry name" value="zf-BED"/>
    <property type="match status" value="1"/>
</dbReference>
<evidence type="ECO:0000256" key="1">
    <source>
        <dbReference type="ARBA" id="ARBA00004123"/>
    </source>
</evidence>